<evidence type="ECO:0000313" key="2">
    <source>
        <dbReference type="EMBL" id="KKM17021.1"/>
    </source>
</evidence>
<comment type="caution">
    <text evidence="2">The sequence shown here is derived from an EMBL/GenBank/DDBJ whole genome shotgun (WGS) entry which is preliminary data.</text>
</comment>
<keyword evidence="1" id="KW-1133">Transmembrane helix</keyword>
<accession>A0A0F9HP15</accession>
<evidence type="ECO:0000256" key="1">
    <source>
        <dbReference type="SAM" id="Phobius"/>
    </source>
</evidence>
<keyword evidence="1" id="KW-0812">Transmembrane</keyword>
<dbReference type="EMBL" id="LAZR01014542">
    <property type="protein sequence ID" value="KKM17021.1"/>
    <property type="molecule type" value="Genomic_DNA"/>
</dbReference>
<sequence>VAEPVVSIEAAQKAWSYSLFDAIFQRRARRFPLGAEMPAGVAPFKSDKEPIPLDEIEEAMLVMAGTGISGLNLSDLPFNDQAGSNWCGNTMIQFVGRTYASACGSHGTEMFFTNDEGTYLVQMRDKLPAQMQEFESPDDREKIVQAFRANTVKLSNGRLPIPMEEPITLPFNQWNANKPGTTLFMPVSDVTWEYINALMLMLDAPNRAYVYDDMNGNAEPLKKYADAGHLDRSRAYPLSSYEMGMYSAISGVEQAIMLQNMYLALQAMGLGGWIFSSSVGMAVMPMMGFRMHMASQPEGPFKPLDPSAPGRPVVVGLDGLFEPYCPPYYPDMAKAVQAVWDAKWGSGGIYKEEGGPAPLRDRQSLDRVVAKTPEWCLEATKDLCTYIWDTYGRFPALSDPMVMSIWFQAHHLETEFYDQYYQPGAYHETIRNHMGVWHSAR</sequence>
<feature type="transmembrane region" description="Helical" evidence="1">
    <location>
        <begin position="261"/>
        <end position="283"/>
    </location>
</feature>
<reference evidence="2" key="1">
    <citation type="journal article" date="2015" name="Nature">
        <title>Complex archaea that bridge the gap between prokaryotes and eukaryotes.</title>
        <authorList>
            <person name="Spang A."/>
            <person name="Saw J.H."/>
            <person name="Jorgensen S.L."/>
            <person name="Zaremba-Niedzwiedzka K."/>
            <person name="Martijn J."/>
            <person name="Lind A.E."/>
            <person name="van Eijk R."/>
            <person name="Schleper C."/>
            <person name="Guy L."/>
            <person name="Ettema T.J."/>
        </authorList>
    </citation>
    <scope>NUCLEOTIDE SEQUENCE</scope>
</reference>
<organism evidence="2">
    <name type="scientific">marine sediment metagenome</name>
    <dbReference type="NCBI Taxonomy" id="412755"/>
    <lineage>
        <taxon>unclassified sequences</taxon>
        <taxon>metagenomes</taxon>
        <taxon>ecological metagenomes</taxon>
    </lineage>
</organism>
<keyword evidence="1" id="KW-0472">Membrane</keyword>
<protein>
    <submittedName>
        <fullName evidence="2">Uncharacterized protein</fullName>
    </submittedName>
</protein>
<dbReference type="AlphaFoldDB" id="A0A0F9HP15"/>
<proteinExistence type="predicted"/>
<gene>
    <name evidence="2" type="ORF">LCGC14_1679970</name>
</gene>
<feature type="non-terminal residue" evidence="2">
    <location>
        <position position="1"/>
    </location>
</feature>
<name>A0A0F9HP15_9ZZZZ</name>